<feature type="domain" description="Ig-like" evidence="3">
    <location>
        <begin position="553"/>
        <end position="639"/>
    </location>
</feature>
<dbReference type="EMBL" id="BFAA01002859">
    <property type="protein sequence ID" value="GCB65567.1"/>
    <property type="molecule type" value="Genomic_DNA"/>
</dbReference>
<dbReference type="Pfam" id="PF13927">
    <property type="entry name" value="Ig_3"/>
    <property type="match status" value="2"/>
</dbReference>
<name>A0A401NXH0_SCYTO</name>
<dbReference type="SMART" id="SM00409">
    <property type="entry name" value="IG"/>
    <property type="match status" value="7"/>
</dbReference>
<dbReference type="OMA" id="PLELQWF"/>
<dbReference type="InterPro" id="IPR007110">
    <property type="entry name" value="Ig-like_dom"/>
</dbReference>
<dbReference type="GO" id="GO:0007156">
    <property type="term" value="P:homophilic cell adhesion via plasma membrane adhesion molecules"/>
    <property type="evidence" value="ECO:0007669"/>
    <property type="project" value="TreeGrafter"/>
</dbReference>
<comment type="caution">
    <text evidence="4">The sequence shown here is derived from an EMBL/GenBank/DDBJ whole genome shotgun (WGS) entry which is preliminary data.</text>
</comment>
<evidence type="ECO:0000313" key="5">
    <source>
        <dbReference type="Proteomes" id="UP000288216"/>
    </source>
</evidence>
<dbReference type="InterPro" id="IPR013783">
    <property type="entry name" value="Ig-like_fold"/>
</dbReference>
<dbReference type="PANTHER" id="PTHR10075">
    <property type="entry name" value="BASIGIN RELATED"/>
    <property type="match status" value="1"/>
</dbReference>
<keyword evidence="2" id="KW-0393">Immunoglobulin domain</keyword>
<evidence type="ECO:0000259" key="3">
    <source>
        <dbReference type="PROSITE" id="PS50835"/>
    </source>
</evidence>
<dbReference type="Gene3D" id="2.60.40.10">
    <property type="entry name" value="Immunoglobulins"/>
    <property type="match status" value="7"/>
</dbReference>
<dbReference type="GO" id="GO:0005886">
    <property type="term" value="C:plasma membrane"/>
    <property type="evidence" value="ECO:0007669"/>
    <property type="project" value="TreeGrafter"/>
</dbReference>
<dbReference type="GO" id="GO:0070593">
    <property type="term" value="P:dendrite self-avoidance"/>
    <property type="evidence" value="ECO:0007669"/>
    <property type="project" value="TreeGrafter"/>
</dbReference>
<reference evidence="4 5" key="1">
    <citation type="journal article" date="2018" name="Nat. Ecol. Evol.">
        <title>Shark genomes provide insights into elasmobranch evolution and the origin of vertebrates.</title>
        <authorList>
            <person name="Hara Y"/>
            <person name="Yamaguchi K"/>
            <person name="Onimaru K"/>
            <person name="Kadota M"/>
            <person name="Koyanagi M"/>
            <person name="Keeley SD"/>
            <person name="Tatsumi K"/>
            <person name="Tanaka K"/>
            <person name="Motone F"/>
            <person name="Kageyama Y"/>
            <person name="Nozu R"/>
            <person name="Adachi N"/>
            <person name="Nishimura O"/>
            <person name="Nakagawa R"/>
            <person name="Tanegashima C"/>
            <person name="Kiyatake I"/>
            <person name="Matsumoto R"/>
            <person name="Murakumo K"/>
            <person name="Nishida K"/>
            <person name="Terakita A"/>
            <person name="Kuratani S"/>
            <person name="Sato K"/>
            <person name="Hyodo S Kuraku.S."/>
        </authorList>
    </citation>
    <scope>NUCLEOTIDE SEQUENCE [LARGE SCALE GENOMIC DNA]</scope>
</reference>
<evidence type="ECO:0000256" key="2">
    <source>
        <dbReference type="ARBA" id="ARBA00023319"/>
    </source>
</evidence>
<dbReference type="InterPro" id="IPR003599">
    <property type="entry name" value="Ig_sub"/>
</dbReference>
<evidence type="ECO:0000256" key="1">
    <source>
        <dbReference type="ARBA" id="ARBA00023157"/>
    </source>
</evidence>
<keyword evidence="5" id="KW-1185">Reference proteome</keyword>
<dbReference type="Proteomes" id="UP000288216">
    <property type="component" value="Unassembled WGS sequence"/>
</dbReference>
<gene>
    <name evidence="4" type="ORF">scyTo_0007747</name>
</gene>
<dbReference type="GO" id="GO:0007411">
    <property type="term" value="P:axon guidance"/>
    <property type="evidence" value="ECO:0007669"/>
    <property type="project" value="TreeGrafter"/>
</dbReference>
<dbReference type="Pfam" id="PF07679">
    <property type="entry name" value="I-set"/>
    <property type="match status" value="4"/>
</dbReference>
<dbReference type="SMART" id="SM00408">
    <property type="entry name" value="IGc2"/>
    <property type="match status" value="7"/>
</dbReference>
<dbReference type="GO" id="GO:0030424">
    <property type="term" value="C:axon"/>
    <property type="evidence" value="ECO:0007669"/>
    <property type="project" value="TreeGrafter"/>
</dbReference>
<dbReference type="SUPFAM" id="SSF48726">
    <property type="entry name" value="Immunoglobulin"/>
    <property type="match status" value="7"/>
</dbReference>
<protein>
    <recommendedName>
        <fullName evidence="3">Ig-like domain-containing protein</fullName>
    </recommendedName>
</protein>
<feature type="domain" description="Ig-like" evidence="3">
    <location>
        <begin position="644"/>
        <end position="730"/>
    </location>
</feature>
<feature type="domain" description="Ig-like" evidence="3">
    <location>
        <begin position="179"/>
        <end position="275"/>
    </location>
</feature>
<evidence type="ECO:0000313" key="4">
    <source>
        <dbReference type="EMBL" id="GCB65567.1"/>
    </source>
</evidence>
<feature type="domain" description="Ig-like" evidence="3">
    <location>
        <begin position="371"/>
        <end position="460"/>
    </location>
</feature>
<dbReference type="FunFam" id="2.60.40.10:FF:000032">
    <property type="entry name" value="palladin isoform X1"/>
    <property type="match status" value="3"/>
</dbReference>
<proteinExistence type="predicted"/>
<dbReference type="PROSITE" id="PS50835">
    <property type="entry name" value="IG_LIKE"/>
    <property type="match status" value="7"/>
</dbReference>
<dbReference type="InterPro" id="IPR013098">
    <property type="entry name" value="Ig_I-set"/>
</dbReference>
<feature type="domain" description="Ig-like" evidence="3">
    <location>
        <begin position="81"/>
        <end position="173"/>
    </location>
</feature>
<feature type="domain" description="Ig-like" evidence="3">
    <location>
        <begin position="476"/>
        <end position="552"/>
    </location>
</feature>
<dbReference type="PANTHER" id="PTHR10075:SF100">
    <property type="entry name" value="FASCICLIN-2"/>
    <property type="match status" value="1"/>
</dbReference>
<dbReference type="InterPro" id="IPR003598">
    <property type="entry name" value="Ig_sub2"/>
</dbReference>
<dbReference type="InterPro" id="IPR036179">
    <property type="entry name" value="Ig-like_dom_sf"/>
</dbReference>
<dbReference type="AlphaFoldDB" id="A0A401NXH0"/>
<dbReference type="CDD" id="cd00096">
    <property type="entry name" value="Ig"/>
    <property type="match status" value="1"/>
</dbReference>
<sequence length="755" mass="83746">MWAWGSVTCHITLLSCCTDLEDCASSQFRRGGFPLNPSLAYSMGRCCSSAQVMVKASCAVLHLLLWSMIHDCCTRNSIHAAELVFTSSPSDMVALTKRPLNISCVAVEKDHRSSAFITWFLNLEDPIPGLNVWVYQSHAGFLFFPSLREEDLGKYTCKATLGLSSIKTTFNIYKAYTEPMFYGPISQSVNAGESVFFHCVSGDSRPLVDIRWIKDRRIVSEGCQFQGQYGDKNSLKVSGTLHIANVSKEDEGKYVCVTHNSLLDVSVYSTAATLKIKALMSKLFIAKDPENVTVAVGRTASMHCTIQGFPQPDITWYKNNKLLNDTRAVKHDGNRGILMLRNVSLEDEGFYHCEGSNGNEIVISQAAYLLPAAMGWEFIREPCNVTVRRGDATTLHCSPPFSNPPARVSWFKNNHLLISQANSHLLPKENDDLTFSSVQESDDGDYFCRASNPYLCRTVTSRHINLNVLVNKVLLGSGVTLYCQAEGNPAPSVVWYKGDLPIIVGRRIFLGFQNRTLRISPVVKSDEDLYVCEATNLVGCSNQSTVLSVAVTPIIVSFTKDLTVANGSSAALTCSAIGDGVIVYSWYKNGHLIKNSEPNYWNKGQEMLLIPRVNLTDEGTYRCVASSTLGRDERTGRLRVHVPPSIRFLNTSMQVRHGVEFTLFCVASGIPKPSIIWSFRNRPITLSDRQRFLTEDRMLTIRKAMQSVEGIYECEAVNEAGSAKRSVTVHINGYFSDIASERLSFAADQRSVSMG</sequence>
<feature type="domain" description="Ig-like" evidence="3">
    <location>
        <begin position="281"/>
        <end position="364"/>
    </location>
</feature>
<organism evidence="4 5">
    <name type="scientific">Scyliorhinus torazame</name>
    <name type="common">Cloudy catshark</name>
    <name type="synonym">Catulus torazame</name>
    <dbReference type="NCBI Taxonomy" id="75743"/>
    <lineage>
        <taxon>Eukaryota</taxon>
        <taxon>Metazoa</taxon>
        <taxon>Chordata</taxon>
        <taxon>Craniata</taxon>
        <taxon>Vertebrata</taxon>
        <taxon>Chondrichthyes</taxon>
        <taxon>Elasmobranchii</taxon>
        <taxon>Galeomorphii</taxon>
        <taxon>Galeoidea</taxon>
        <taxon>Carcharhiniformes</taxon>
        <taxon>Scyliorhinidae</taxon>
        <taxon>Scyliorhinus</taxon>
    </lineage>
</organism>
<accession>A0A401NXH0</accession>
<dbReference type="STRING" id="75743.A0A401NXH0"/>
<keyword evidence="1" id="KW-1015">Disulfide bond</keyword>
<dbReference type="GO" id="GO:0098632">
    <property type="term" value="F:cell-cell adhesion mediator activity"/>
    <property type="evidence" value="ECO:0007669"/>
    <property type="project" value="TreeGrafter"/>
</dbReference>
<dbReference type="OrthoDB" id="9448246at2759"/>